<protein>
    <submittedName>
        <fullName evidence="1">Uncharacterized protein MANES_16G048300</fullName>
    </submittedName>
</protein>
<sequence>MKSNISRQRGGRYVRKVGDSGADCVKLVAGATADHHRQPMAAPRYS</sequence>
<dbReference type="AlphaFoldDB" id="A0A2P2K3F6"/>
<dbReference type="EMBL" id="GGEC01019774">
    <property type="protein sequence ID" value="MBX00258.1"/>
    <property type="molecule type" value="Transcribed_RNA"/>
</dbReference>
<proteinExistence type="predicted"/>
<accession>A0A2P2K3F6</accession>
<reference evidence="1" key="1">
    <citation type="submission" date="2018-02" db="EMBL/GenBank/DDBJ databases">
        <title>Rhizophora mucronata_Transcriptome.</title>
        <authorList>
            <person name="Meera S.P."/>
            <person name="Sreeshan A."/>
            <person name="Augustine A."/>
        </authorList>
    </citation>
    <scope>NUCLEOTIDE SEQUENCE</scope>
    <source>
        <tissue evidence="1">Leaf</tissue>
    </source>
</reference>
<name>A0A2P2K3F6_RHIMU</name>
<organism evidence="1">
    <name type="scientific">Rhizophora mucronata</name>
    <name type="common">Asiatic mangrove</name>
    <dbReference type="NCBI Taxonomy" id="61149"/>
    <lineage>
        <taxon>Eukaryota</taxon>
        <taxon>Viridiplantae</taxon>
        <taxon>Streptophyta</taxon>
        <taxon>Embryophyta</taxon>
        <taxon>Tracheophyta</taxon>
        <taxon>Spermatophyta</taxon>
        <taxon>Magnoliopsida</taxon>
        <taxon>eudicotyledons</taxon>
        <taxon>Gunneridae</taxon>
        <taxon>Pentapetalae</taxon>
        <taxon>rosids</taxon>
        <taxon>fabids</taxon>
        <taxon>Malpighiales</taxon>
        <taxon>Rhizophoraceae</taxon>
        <taxon>Rhizophora</taxon>
    </lineage>
</organism>
<evidence type="ECO:0000313" key="1">
    <source>
        <dbReference type="EMBL" id="MBX00258.1"/>
    </source>
</evidence>